<protein>
    <submittedName>
        <fullName evidence="1">Uncharacterized protein</fullName>
    </submittedName>
</protein>
<reference evidence="1 2" key="1">
    <citation type="submission" date="2015-09" db="EMBL/GenBank/DDBJ databases">
        <title>A metagenomics-based metabolic model of nitrate-dependent anaerobic oxidation of methane by Methanoperedens-like archaea.</title>
        <authorList>
            <person name="Arshad A."/>
            <person name="Speth D.R."/>
            <person name="De Graaf R.M."/>
            <person name="Op Den Camp H.J."/>
            <person name="Jetten M.S."/>
            <person name="Welte C.U."/>
        </authorList>
    </citation>
    <scope>NUCLEOTIDE SEQUENCE [LARGE SCALE GENOMIC DNA]</scope>
</reference>
<evidence type="ECO:0000313" key="2">
    <source>
        <dbReference type="Proteomes" id="UP000050360"/>
    </source>
</evidence>
<dbReference type="Proteomes" id="UP000050360">
    <property type="component" value="Unassembled WGS sequence"/>
</dbReference>
<evidence type="ECO:0000313" key="1">
    <source>
        <dbReference type="EMBL" id="KPQ40985.1"/>
    </source>
</evidence>
<gene>
    <name evidence="1" type="ORF">MPEBLZ_04459</name>
</gene>
<comment type="caution">
    <text evidence="1">The sequence shown here is derived from an EMBL/GenBank/DDBJ whole genome shotgun (WGS) entry which is preliminary data.</text>
</comment>
<sequence>MIDKGKLFDRMTEEYENLVFQGYSVQEIAYMGTCLIRLALERKIATAA</sequence>
<dbReference type="AlphaFoldDB" id="A0A0P8AAN9"/>
<accession>A0A0P8AAN9</accession>
<name>A0A0P8AAN9_9EURY</name>
<proteinExistence type="predicted"/>
<organism evidence="1 2">
    <name type="scientific">Candidatus Methanoperedens nitratireducens</name>
    <dbReference type="NCBI Taxonomy" id="1392998"/>
    <lineage>
        <taxon>Archaea</taxon>
        <taxon>Methanobacteriati</taxon>
        <taxon>Methanobacteriota</taxon>
        <taxon>Stenosarchaea group</taxon>
        <taxon>Methanomicrobia</taxon>
        <taxon>Methanosarcinales</taxon>
        <taxon>ANME-2 cluster</taxon>
        <taxon>Candidatus Methanoperedentaceae</taxon>
        <taxon>Candidatus Methanoperedens</taxon>
    </lineage>
</organism>
<dbReference type="EMBL" id="LKCM01000470">
    <property type="protein sequence ID" value="KPQ40985.1"/>
    <property type="molecule type" value="Genomic_DNA"/>
</dbReference>
<feature type="non-terminal residue" evidence="1">
    <location>
        <position position="48"/>
    </location>
</feature>